<evidence type="ECO:0000256" key="5">
    <source>
        <dbReference type="ARBA" id="ARBA00023136"/>
    </source>
</evidence>
<comment type="subcellular location">
    <subcellularLocation>
        <location evidence="1">Membrane</location>
        <topology evidence="1">Multi-pass membrane protein</topology>
    </subcellularLocation>
</comment>
<feature type="transmembrane region" description="Helical" evidence="8">
    <location>
        <begin position="190"/>
        <end position="208"/>
    </location>
</feature>
<dbReference type="RefSeq" id="WP_009347383.1">
    <property type="nucleotide sequence ID" value="NZ_JH376829.1"/>
</dbReference>
<accession>G5GBI5</accession>
<evidence type="ECO:0000313" key="9">
    <source>
        <dbReference type="EMBL" id="EHG23184.1"/>
    </source>
</evidence>
<dbReference type="GO" id="GO:0008360">
    <property type="term" value="P:regulation of cell shape"/>
    <property type="evidence" value="ECO:0007669"/>
    <property type="project" value="UniProtKB-KW"/>
</dbReference>
<keyword evidence="4 8" id="KW-1133">Transmembrane helix</keyword>
<dbReference type="GO" id="GO:0005886">
    <property type="term" value="C:plasma membrane"/>
    <property type="evidence" value="ECO:0007669"/>
    <property type="project" value="TreeGrafter"/>
</dbReference>
<feature type="transmembrane region" description="Helical" evidence="8">
    <location>
        <begin position="460"/>
        <end position="481"/>
    </location>
</feature>
<sequence length="490" mass="54113">METLNGRKYGNPAARADWFVILIFLLLLAAGWLSICGASHNLGDTDFFSWGTRSGKQLAWIGCSIGLGGFLLMVDDRYFDTLAPFLYICMMLLLLITPFIAHDIKGSKSWISLGSVSLQPAEFAKCATALAVAKVIGQYGFNLSNMRNFLKAAGIVLLPMMLIVLQKETGSALVYLAFFLMFYREGMPGSILFTAVAAVSYFVVGIRFETDIMPGTLTTIGQFAVLIIIWLNVVGMCAIYLKRNNSWFWFLSIGLLTQLIAYLVSAFIKPFDVAWVQIVGIVAMAGYLIWQGLGERLKSYYLIAIFALGSTAFLYSANFALNDVLEPHQQTRIKVLLGTEDDPHGAGYNVNQSKIAIGSGGLEGKGFMNGTQTKLKYVPEQDTDFIFCTVGEEQGFLGSAGVLLLFLLLILRLIYLSERQTTVAGRVYGYCVLSILLFHVFINVGMVMGLTPVIGIPLPFFSYGGSSLWGFTLLLFIFLRIDARDKVRMR</sequence>
<organism evidence="9 10">
    <name type="scientific">Alloprevotella rava F0323</name>
    <dbReference type="NCBI Taxonomy" id="679199"/>
    <lineage>
        <taxon>Bacteria</taxon>
        <taxon>Pseudomonadati</taxon>
        <taxon>Bacteroidota</taxon>
        <taxon>Bacteroidia</taxon>
        <taxon>Bacteroidales</taxon>
        <taxon>Prevotellaceae</taxon>
        <taxon>Alloprevotella</taxon>
    </lineage>
</organism>
<dbReference type="PATRIC" id="fig|679199.3.peg.1026"/>
<keyword evidence="10" id="KW-1185">Reference proteome</keyword>
<dbReference type="HOGENOM" id="CLU_029243_2_2_10"/>
<evidence type="ECO:0000256" key="2">
    <source>
        <dbReference type="ARBA" id="ARBA00022692"/>
    </source>
</evidence>
<dbReference type="InterPro" id="IPR018365">
    <property type="entry name" value="Cell_cycle_FtsW-rel_CS"/>
</dbReference>
<feature type="transmembrane region" description="Helical" evidence="8">
    <location>
        <begin position="248"/>
        <end position="268"/>
    </location>
</feature>
<dbReference type="Pfam" id="PF01098">
    <property type="entry name" value="FTSW_RODA_SPOVE"/>
    <property type="match status" value="2"/>
</dbReference>
<dbReference type="Proteomes" id="UP000015993">
    <property type="component" value="Unassembled WGS sequence"/>
</dbReference>
<dbReference type="PROSITE" id="PS00428">
    <property type="entry name" value="FTSW_RODA_SPOVE"/>
    <property type="match status" value="1"/>
</dbReference>
<gene>
    <name evidence="9" type="ORF">HMPREF9332_00936</name>
</gene>
<proteinExistence type="predicted"/>
<name>G5GBI5_9BACT</name>
<dbReference type="GO" id="GO:0032153">
    <property type="term" value="C:cell division site"/>
    <property type="evidence" value="ECO:0007669"/>
    <property type="project" value="TreeGrafter"/>
</dbReference>
<evidence type="ECO:0000313" key="10">
    <source>
        <dbReference type="Proteomes" id="UP000015993"/>
    </source>
</evidence>
<feature type="transmembrane region" description="Helical" evidence="8">
    <location>
        <begin position="153"/>
        <end position="183"/>
    </location>
</feature>
<dbReference type="eggNOG" id="COG0772">
    <property type="taxonomic scope" value="Bacteria"/>
</dbReference>
<dbReference type="PANTHER" id="PTHR30474:SF1">
    <property type="entry name" value="PEPTIDOGLYCAN GLYCOSYLTRANSFERASE MRDB"/>
    <property type="match status" value="1"/>
</dbReference>
<keyword evidence="3" id="KW-0133">Cell shape</keyword>
<keyword evidence="5 8" id="KW-0472">Membrane</keyword>
<comment type="caution">
    <text evidence="9">The sequence shown here is derived from an EMBL/GenBank/DDBJ whole genome shotgun (WGS) entry which is preliminary data.</text>
</comment>
<feature type="transmembrane region" description="Helical" evidence="8">
    <location>
        <begin position="274"/>
        <end position="293"/>
    </location>
</feature>
<protein>
    <recommendedName>
        <fullName evidence="7">Cell wall polymerase</fullName>
    </recommendedName>
    <alternativeName>
        <fullName evidence="6">Peptidoglycan polymerase</fullName>
    </alternativeName>
</protein>
<evidence type="ECO:0000256" key="3">
    <source>
        <dbReference type="ARBA" id="ARBA00022960"/>
    </source>
</evidence>
<dbReference type="STRING" id="679199.HMPREF9332_00936"/>
<dbReference type="GO" id="GO:0015648">
    <property type="term" value="F:lipid-linked peptidoglycan transporter activity"/>
    <property type="evidence" value="ECO:0007669"/>
    <property type="project" value="TreeGrafter"/>
</dbReference>
<feature type="transmembrane region" description="Helical" evidence="8">
    <location>
        <begin position="220"/>
        <end position="241"/>
    </location>
</feature>
<evidence type="ECO:0000256" key="8">
    <source>
        <dbReference type="SAM" id="Phobius"/>
    </source>
</evidence>
<reference evidence="9 10" key="1">
    <citation type="submission" date="2011-08" db="EMBL/GenBank/DDBJ databases">
        <title>The Genome Sequence of Prevotella sp. oral taxon 302 str. F0323.</title>
        <authorList>
            <consortium name="The Broad Institute Genome Sequencing Platform"/>
            <person name="Earl A."/>
            <person name="Ward D."/>
            <person name="Feldgarden M."/>
            <person name="Gevers D."/>
            <person name="Izard J."/>
            <person name="Blanton J.M."/>
            <person name="Baranova O.V."/>
            <person name="Tanner A.C."/>
            <person name="Dewhirst F.E."/>
            <person name="Young S.K."/>
            <person name="Zeng Q."/>
            <person name="Gargeya S."/>
            <person name="Fitzgerald M."/>
            <person name="Haas B."/>
            <person name="Abouelleil A."/>
            <person name="Alvarado L."/>
            <person name="Arachchi H.M."/>
            <person name="Berlin A."/>
            <person name="Brown A."/>
            <person name="Chapman S.B."/>
            <person name="Chen Z."/>
            <person name="Dunbar C."/>
            <person name="Freedman E."/>
            <person name="Gearin G."/>
            <person name="Gellesch M."/>
            <person name="Goldberg J."/>
            <person name="Griggs A."/>
            <person name="Gujja S."/>
            <person name="Heiman D."/>
            <person name="Howarth C."/>
            <person name="Larson L."/>
            <person name="Lui A."/>
            <person name="MacDonald P.J.P."/>
            <person name="Montmayeur A."/>
            <person name="Murphy C."/>
            <person name="Neiman D."/>
            <person name="Pearson M."/>
            <person name="Priest M."/>
            <person name="Roberts A."/>
            <person name="Saif S."/>
            <person name="Shea T."/>
            <person name="Shenoy N."/>
            <person name="Sisk P."/>
            <person name="Stolte C."/>
            <person name="Sykes S."/>
            <person name="Wortman J."/>
            <person name="Nusbaum C."/>
            <person name="Birren B."/>
        </authorList>
    </citation>
    <scope>NUCLEOTIDE SEQUENCE [LARGE SCALE GENOMIC DNA]</scope>
    <source>
        <strain evidence="9 10">F0323</strain>
    </source>
</reference>
<feature type="transmembrane region" description="Helical" evidence="8">
    <location>
        <begin position="396"/>
        <end position="415"/>
    </location>
</feature>
<feature type="transmembrane region" description="Helical" evidence="8">
    <location>
        <begin position="18"/>
        <end position="38"/>
    </location>
</feature>
<dbReference type="InterPro" id="IPR001182">
    <property type="entry name" value="FtsW/RodA"/>
</dbReference>
<dbReference type="OrthoDB" id="9768187at2"/>
<dbReference type="EMBL" id="ACZK01000016">
    <property type="protein sequence ID" value="EHG23184.1"/>
    <property type="molecule type" value="Genomic_DNA"/>
</dbReference>
<dbReference type="GO" id="GO:0051301">
    <property type="term" value="P:cell division"/>
    <property type="evidence" value="ECO:0007669"/>
    <property type="project" value="InterPro"/>
</dbReference>
<feature type="transmembrane region" description="Helical" evidence="8">
    <location>
        <begin position="81"/>
        <end position="101"/>
    </location>
</feature>
<feature type="transmembrane region" description="Helical" evidence="8">
    <location>
        <begin position="300"/>
        <end position="321"/>
    </location>
</feature>
<dbReference type="PANTHER" id="PTHR30474">
    <property type="entry name" value="CELL CYCLE PROTEIN"/>
    <property type="match status" value="1"/>
</dbReference>
<dbReference type="NCBIfam" id="NF037961">
    <property type="entry name" value="RodA_shape"/>
    <property type="match status" value="2"/>
</dbReference>
<evidence type="ECO:0000256" key="7">
    <source>
        <dbReference type="ARBA" id="ARBA00033270"/>
    </source>
</evidence>
<keyword evidence="2 8" id="KW-0812">Transmembrane</keyword>
<evidence type="ECO:0000256" key="1">
    <source>
        <dbReference type="ARBA" id="ARBA00004141"/>
    </source>
</evidence>
<evidence type="ECO:0000256" key="4">
    <source>
        <dbReference type="ARBA" id="ARBA00022989"/>
    </source>
</evidence>
<feature type="transmembrane region" description="Helical" evidence="8">
    <location>
        <begin position="58"/>
        <end position="75"/>
    </location>
</feature>
<dbReference type="AlphaFoldDB" id="G5GBI5"/>
<evidence type="ECO:0000256" key="6">
    <source>
        <dbReference type="ARBA" id="ARBA00032370"/>
    </source>
</evidence>
<feature type="transmembrane region" description="Helical" evidence="8">
    <location>
        <begin position="427"/>
        <end position="448"/>
    </location>
</feature>